<dbReference type="Gene3D" id="3.40.390.30">
    <property type="entry name" value="Metalloproteases ('zincins'), catalytic domain"/>
    <property type="match status" value="1"/>
</dbReference>
<sequence>MIKVKVSKQLNYPVSGVKIRNFLQNFFKDQGIVSDATAHVFLVNEAKMLKLAKKYYKDNKLHNVFTFVESEVAGFVNPPITGINLGEIVVCFPVAVKEAGIEGKLIEEKVLELIEHGGMHLLGKHHEE</sequence>
<dbReference type="GO" id="GO:0006364">
    <property type="term" value="P:rRNA processing"/>
    <property type="evidence" value="ECO:0007669"/>
    <property type="project" value="InterPro"/>
</dbReference>
<dbReference type="GO" id="GO:0004222">
    <property type="term" value="F:metalloendopeptidase activity"/>
    <property type="evidence" value="ECO:0007669"/>
    <property type="project" value="InterPro"/>
</dbReference>
<proteinExistence type="inferred from homology"/>
<evidence type="ECO:0000256" key="3">
    <source>
        <dbReference type="ARBA" id="ARBA00022722"/>
    </source>
</evidence>
<keyword evidence="6" id="KW-0378">Hydrolase</keyword>
<keyword evidence="4" id="KW-0479">Metal-binding</keyword>
<evidence type="ECO:0000256" key="7">
    <source>
        <dbReference type="ARBA" id="ARBA00022833"/>
    </source>
</evidence>
<keyword evidence="5" id="KW-0255">Endonuclease</keyword>
<comment type="cofactor">
    <cofactor evidence="1">
        <name>Zn(2+)</name>
        <dbReference type="ChEBI" id="CHEBI:29105"/>
    </cofactor>
</comment>
<name>A0A0F9YM20_9BACT</name>
<dbReference type="SUPFAM" id="SSF55486">
    <property type="entry name" value="Metalloproteases ('zincins'), catalytic domain"/>
    <property type="match status" value="1"/>
</dbReference>
<dbReference type="Proteomes" id="UP000034803">
    <property type="component" value="Unassembled WGS sequence"/>
</dbReference>
<comment type="similarity">
    <text evidence="2">Belongs to the endoribonuclease YbeY family.</text>
</comment>
<organism evidence="8 9">
    <name type="scientific">Candidatus Woesebacteria bacterium GW2011_GWC2_31_9</name>
    <dbReference type="NCBI Taxonomy" id="1618586"/>
    <lineage>
        <taxon>Bacteria</taxon>
        <taxon>Candidatus Woeseibacteriota</taxon>
    </lineage>
</organism>
<evidence type="ECO:0000256" key="4">
    <source>
        <dbReference type="ARBA" id="ARBA00022723"/>
    </source>
</evidence>
<dbReference type="EMBL" id="LBOI01000001">
    <property type="protein sequence ID" value="KKP32288.1"/>
    <property type="molecule type" value="Genomic_DNA"/>
</dbReference>
<evidence type="ECO:0000256" key="2">
    <source>
        <dbReference type="ARBA" id="ARBA00010875"/>
    </source>
</evidence>
<dbReference type="GO" id="GO:0046872">
    <property type="term" value="F:metal ion binding"/>
    <property type="evidence" value="ECO:0007669"/>
    <property type="project" value="UniProtKB-KW"/>
</dbReference>
<dbReference type="Pfam" id="PF02130">
    <property type="entry name" value="YbeY"/>
    <property type="match status" value="1"/>
</dbReference>
<dbReference type="InterPro" id="IPR002036">
    <property type="entry name" value="YbeY"/>
</dbReference>
<gene>
    <name evidence="8" type="ORF">UR21_C0001G0084</name>
</gene>
<dbReference type="AlphaFoldDB" id="A0A0F9YM20"/>
<dbReference type="GO" id="GO:0004519">
    <property type="term" value="F:endonuclease activity"/>
    <property type="evidence" value="ECO:0007669"/>
    <property type="project" value="UniProtKB-KW"/>
</dbReference>
<evidence type="ECO:0000256" key="6">
    <source>
        <dbReference type="ARBA" id="ARBA00022801"/>
    </source>
</evidence>
<keyword evidence="7" id="KW-0862">Zinc</keyword>
<evidence type="ECO:0000256" key="5">
    <source>
        <dbReference type="ARBA" id="ARBA00022759"/>
    </source>
</evidence>
<reference evidence="8 9" key="1">
    <citation type="journal article" date="2015" name="Nature">
        <title>rRNA introns, odd ribosomes, and small enigmatic genomes across a large radiation of phyla.</title>
        <authorList>
            <person name="Brown C.T."/>
            <person name="Hug L.A."/>
            <person name="Thomas B.C."/>
            <person name="Sharon I."/>
            <person name="Castelle C.J."/>
            <person name="Singh A."/>
            <person name="Wilkins M.J."/>
            <person name="Williams K.H."/>
            <person name="Banfield J.F."/>
        </authorList>
    </citation>
    <scope>NUCLEOTIDE SEQUENCE [LARGE SCALE GENOMIC DNA]</scope>
</reference>
<keyword evidence="3" id="KW-0540">Nuclease</keyword>
<accession>A0A0F9YM20</accession>
<dbReference type="NCBIfam" id="TIGR00043">
    <property type="entry name" value="rRNA maturation RNase YbeY"/>
    <property type="match status" value="1"/>
</dbReference>
<evidence type="ECO:0000256" key="1">
    <source>
        <dbReference type="ARBA" id="ARBA00001947"/>
    </source>
</evidence>
<evidence type="ECO:0000313" key="8">
    <source>
        <dbReference type="EMBL" id="KKP32288.1"/>
    </source>
</evidence>
<protein>
    <submittedName>
        <fullName evidence="8">Putative rRNA maturation factor</fullName>
    </submittedName>
</protein>
<evidence type="ECO:0000313" key="9">
    <source>
        <dbReference type="Proteomes" id="UP000034803"/>
    </source>
</evidence>
<comment type="caution">
    <text evidence="8">The sequence shown here is derived from an EMBL/GenBank/DDBJ whole genome shotgun (WGS) entry which is preliminary data.</text>
</comment>
<dbReference type="InterPro" id="IPR023091">
    <property type="entry name" value="MetalPrtase_cat_dom_sf_prd"/>
</dbReference>